<accession>A0AAP0FDM5</accession>
<dbReference type="Proteomes" id="UP001420932">
    <property type="component" value="Unassembled WGS sequence"/>
</dbReference>
<name>A0AAP0FDM5_9MAGN</name>
<gene>
    <name evidence="2" type="ORF">Syun_023911</name>
</gene>
<organism evidence="2 3">
    <name type="scientific">Stephania yunnanensis</name>
    <dbReference type="NCBI Taxonomy" id="152371"/>
    <lineage>
        <taxon>Eukaryota</taxon>
        <taxon>Viridiplantae</taxon>
        <taxon>Streptophyta</taxon>
        <taxon>Embryophyta</taxon>
        <taxon>Tracheophyta</taxon>
        <taxon>Spermatophyta</taxon>
        <taxon>Magnoliopsida</taxon>
        <taxon>Ranunculales</taxon>
        <taxon>Menispermaceae</taxon>
        <taxon>Menispermoideae</taxon>
        <taxon>Cissampelideae</taxon>
        <taxon>Stephania</taxon>
    </lineage>
</organism>
<evidence type="ECO:0000313" key="3">
    <source>
        <dbReference type="Proteomes" id="UP001420932"/>
    </source>
</evidence>
<feature type="region of interest" description="Disordered" evidence="1">
    <location>
        <begin position="23"/>
        <end position="44"/>
    </location>
</feature>
<keyword evidence="3" id="KW-1185">Reference proteome</keyword>
<reference evidence="2 3" key="1">
    <citation type="submission" date="2024-01" db="EMBL/GenBank/DDBJ databases">
        <title>Genome assemblies of Stephania.</title>
        <authorList>
            <person name="Yang L."/>
        </authorList>
    </citation>
    <scope>NUCLEOTIDE SEQUENCE [LARGE SCALE GENOMIC DNA]</scope>
    <source>
        <strain evidence="2">YNDBR</strain>
        <tissue evidence="2">Leaf</tissue>
    </source>
</reference>
<proteinExistence type="predicted"/>
<feature type="compositionally biased region" description="Polar residues" evidence="1">
    <location>
        <begin position="24"/>
        <end position="42"/>
    </location>
</feature>
<dbReference type="AlphaFoldDB" id="A0AAP0FDM5"/>
<sequence>MYLRRSRRRINVRVVATVGERGSSGLNLEKQNPALSSASQPASEGELDPLVKDLLTLEAWWSALISVILSVTWTQDLDWPTYLSLMLLLNCKFKCTIAL</sequence>
<evidence type="ECO:0000313" key="2">
    <source>
        <dbReference type="EMBL" id="KAK9107900.1"/>
    </source>
</evidence>
<comment type="caution">
    <text evidence="2">The sequence shown here is derived from an EMBL/GenBank/DDBJ whole genome shotgun (WGS) entry which is preliminary data.</text>
</comment>
<dbReference type="EMBL" id="JBBNAF010000010">
    <property type="protein sequence ID" value="KAK9107900.1"/>
    <property type="molecule type" value="Genomic_DNA"/>
</dbReference>
<protein>
    <submittedName>
        <fullName evidence="2">Uncharacterized protein</fullName>
    </submittedName>
</protein>
<evidence type="ECO:0000256" key="1">
    <source>
        <dbReference type="SAM" id="MobiDB-lite"/>
    </source>
</evidence>